<reference evidence="7 8" key="1">
    <citation type="submission" date="2022-10" db="EMBL/GenBank/DDBJ databases">
        <title>Janthinobacterium sp. hw3 Genome sequencing.</title>
        <authorList>
            <person name="Park S."/>
        </authorList>
    </citation>
    <scope>NUCLEOTIDE SEQUENCE [LARGE SCALE GENOMIC DNA]</scope>
    <source>
        <strain evidence="8">hw3</strain>
    </source>
</reference>
<feature type="transmembrane region" description="Helical" evidence="5">
    <location>
        <begin position="34"/>
        <end position="59"/>
    </location>
</feature>
<evidence type="ECO:0000256" key="2">
    <source>
        <dbReference type="ARBA" id="ARBA00022692"/>
    </source>
</evidence>
<gene>
    <name evidence="7" type="ORF">OIK44_25275</name>
</gene>
<comment type="caution">
    <text evidence="7">The sequence shown here is derived from an EMBL/GenBank/DDBJ whole genome shotgun (WGS) entry which is preliminary data.</text>
</comment>
<name>A0ABT5K8X9_9BURK</name>
<sequence length="558" mass="57298">MPLWLRLYRRPLLAGDLTAGVVVAMMMIPQGMAYALVAGLPPVAGIYASILPPVLYALFGSSMTQSVGPMAIVSLMTAAALAPLADPGSALYVTLAAQLALISGALLLLCGVLRLGFLAGFLSRPVISGFSNGAAIVIVVGQVPALLGARPPQWHAPSALLGLGSLLLLWLAKRYGGALLRRCGCGAAAAETGARMAPMLLVLGATALVAALDLAGAGVHTTGHVPSGLPSLGLVASAGHWRALLSPALLIAFIVFLMSMSAAQTLAHKRGEKLLTNRELLGLGAANLASAVSGGFPVTGSMSRSAVNFSAGANTPLASVVTAALLALALVAPTGWLALLPLPVLAATIVFAVAGMLDMATLRQAWRYDRSDALALLATTAGVLLLGVEAGVVIGVLLSMGALIWRASRPHIAVLGRIAGSEHFRNIERYAGETLPAILVLRVDAGLFFGNVDAVGARIDEEVRARPDTRALVLVLSAVNQIDTTALSGLQEWNRGLAARGVALHLAEVKGPVMDRLKHSTLLQELSGPVYLSTALACDDLARRAPPLHGRAQGGALP</sequence>
<feature type="transmembrane region" description="Helical" evidence="5">
    <location>
        <begin position="66"/>
        <end position="85"/>
    </location>
</feature>
<keyword evidence="4 5" id="KW-0472">Membrane</keyword>
<keyword evidence="8" id="KW-1185">Reference proteome</keyword>
<organism evidence="7 8">
    <name type="scientific">Janthinobacterium fluminis</name>
    <dbReference type="NCBI Taxonomy" id="2987524"/>
    <lineage>
        <taxon>Bacteria</taxon>
        <taxon>Pseudomonadati</taxon>
        <taxon>Pseudomonadota</taxon>
        <taxon>Betaproteobacteria</taxon>
        <taxon>Burkholderiales</taxon>
        <taxon>Oxalobacteraceae</taxon>
        <taxon>Janthinobacterium</taxon>
    </lineage>
</organism>
<keyword evidence="2 5" id="KW-0812">Transmembrane</keyword>
<dbReference type="CDD" id="cd07042">
    <property type="entry name" value="STAS_SulP_like_sulfate_transporter"/>
    <property type="match status" value="1"/>
</dbReference>
<dbReference type="PANTHER" id="PTHR11814">
    <property type="entry name" value="SULFATE TRANSPORTER"/>
    <property type="match status" value="1"/>
</dbReference>
<evidence type="ECO:0000256" key="4">
    <source>
        <dbReference type="ARBA" id="ARBA00023136"/>
    </source>
</evidence>
<feature type="transmembrane region" description="Helical" evidence="5">
    <location>
        <begin position="239"/>
        <end position="259"/>
    </location>
</feature>
<evidence type="ECO:0000313" key="7">
    <source>
        <dbReference type="EMBL" id="MDC8760903.1"/>
    </source>
</evidence>
<dbReference type="EMBL" id="JAQQXR010000022">
    <property type="protein sequence ID" value="MDC8760903.1"/>
    <property type="molecule type" value="Genomic_DNA"/>
</dbReference>
<dbReference type="SUPFAM" id="SSF52091">
    <property type="entry name" value="SpoIIaa-like"/>
    <property type="match status" value="1"/>
</dbReference>
<dbReference type="Proteomes" id="UP001221208">
    <property type="component" value="Unassembled WGS sequence"/>
</dbReference>
<dbReference type="InterPro" id="IPR001902">
    <property type="entry name" value="SLC26A/SulP_fam"/>
</dbReference>
<evidence type="ECO:0000256" key="1">
    <source>
        <dbReference type="ARBA" id="ARBA00004141"/>
    </source>
</evidence>
<evidence type="ECO:0000256" key="5">
    <source>
        <dbReference type="SAM" id="Phobius"/>
    </source>
</evidence>
<dbReference type="InterPro" id="IPR002645">
    <property type="entry name" value="STAS_dom"/>
</dbReference>
<dbReference type="InterPro" id="IPR036513">
    <property type="entry name" value="STAS_dom_sf"/>
</dbReference>
<feature type="transmembrane region" description="Helical" evidence="5">
    <location>
        <begin position="91"/>
        <end position="117"/>
    </location>
</feature>
<evidence type="ECO:0000313" key="8">
    <source>
        <dbReference type="Proteomes" id="UP001221208"/>
    </source>
</evidence>
<dbReference type="RefSeq" id="WP_273674979.1">
    <property type="nucleotide sequence ID" value="NZ_JAQQXR010000022.1"/>
</dbReference>
<feature type="transmembrane region" description="Helical" evidence="5">
    <location>
        <begin position="200"/>
        <end position="219"/>
    </location>
</feature>
<proteinExistence type="predicted"/>
<feature type="transmembrane region" description="Helical" evidence="5">
    <location>
        <begin position="377"/>
        <end position="405"/>
    </location>
</feature>
<keyword evidence="3 5" id="KW-1133">Transmembrane helix</keyword>
<dbReference type="Pfam" id="PF00916">
    <property type="entry name" value="Sulfate_transp"/>
    <property type="match status" value="1"/>
</dbReference>
<feature type="transmembrane region" description="Helical" evidence="5">
    <location>
        <begin position="129"/>
        <end position="148"/>
    </location>
</feature>
<dbReference type="Gene3D" id="3.30.750.24">
    <property type="entry name" value="STAS domain"/>
    <property type="match status" value="1"/>
</dbReference>
<feature type="transmembrane region" description="Helical" evidence="5">
    <location>
        <begin position="12"/>
        <end position="28"/>
    </location>
</feature>
<comment type="subcellular location">
    <subcellularLocation>
        <location evidence="1">Membrane</location>
        <topology evidence="1">Multi-pass membrane protein</topology>
    </subcellularLocation>
</comment>
<protein>
    <submittedName>
        <fullName evidence="7">SulP family inorganic anion transporter</fullName>
    </submittedName>
</protein>
<evidence type="ECO:0000256" key="3">
    <source>
        <dbReference type="ARBA" id="ARBA00022989"/>
    </source>
</evidence>
<feature type="transmembrane region" description="Helical" evidence="5">
    <location>
        <begin position="154"/>
        <end position="172"/>
    </location>
</feature>
<dbReference type="InterPro" id="IPR011547">
    <property type="entry name" value="SLC26A/SulP_dom"/>
</dbReference>
<accession>A0ABT5K8X9</accession>
<evidence type="ECO:0000259" key="6">
    <source>
        <dbReference type="PROSITE" id="PS50801"/>
    </source>
</evidence>
<feature type="transmembrane region" description="Helical" evidence="5">
    <location>
        <begin position="311"/>
        <end position="331"/>
    </location>
</feature>
<dbReference type="PROSITE" id="PS50801">
    <property type="entry name" value="STAS"/>
    <property type="match status" value="1"/>
</dbReference>
<feature type="transmembrane region" description="Helical" evidence="5">
    <location>
        <begin position="338"/>
        <end position="357"/>
    </location>
</feature>
<dbReference type="Pfam" id="PF01740">
    <property type="entry name" value="STAS"/>
    <property type="match status" value="1"/>
</dbReference>
<feature type="domain" description="STAS" evidence="6">
    <location>
        <begin position="428"/>
        <end position="527"/>
    </location>
</feature>